<dbReference type="GO" id="GO:0006487">
    <property type="term" value="P:protein N-linked glycosylation"/>
    <property type="evidence" value="ECO:0007669"/>
    <property type="project" value="TreeGrafter"/>
</dbReference>
<protein>
    <submittedName>
        <fullName evidence="7">Uncharacterized protein</fullName>
    </submittedName>
</protein>
<dbReference type="PANTHER" id="PTHR12062">
    <property type="entry name" value="N-ACETYLGLUCOSAMINYLTRANSFERASE VI"/>
    <property type="match status" value="1"/>
</dbReference>
<sequence length="526" mass="61484">MRFISRNRNRKIIVGVVFALFVIFIFTQSQESAKSLIKPSLTAKRDKTWEWSPEKLNEFMHLLDKHKQPVRNTSDHILRATNDSNPDNKLQFPALSKFLTYITDEESALMPAYVLSRRPINKRASIVIGVPHIRRSKGSYLQLTLYFLIKNIKPSDLNDTVIVVFIAETDMNYVLNTTKMIVHHFDDYITSGLLTVMSPPIAYYPDFDKLYTKQTLGDPLKRVHWRTKQNLDFAYLMIYSYTKGDYYLQLEDDVVSSPDYIGLIKQSINDLKTNKTEWFTMRYCRLGFIGQLLRSRDLPQLITFMLIFHEDQPSDWLLDYLIQTRVCRKDKDAKDCRKRKDSLWRTHKTSLFQHIGYHSSLDGKVQKLKDKFFKTKDFSYFSHKDNPSAEVMTSLTTYRDHTISKAYKGEDYFWAMDPKRGDNISFTFTTDVLLDEITINSGSFDHPNDKMPDETIVEILPQITDTNNANSSRKSDGYHIIGLFEDGFIQLHNLKNIGLVHSLRITITKPSPTWIILNEIYFKTFL</sequence>
<feature type="domain" description="MGAT4 A/B/C C-terminal" evidence="6">
    <location>
        <begin position="389"/>
        <end position="519"/>
    </location>
</feature>
<name>A0A7R9KVG7_9ACAR</name>
<keyword evidence="3" id="KW-0808">Transferase</keyword>
<comment type="pathway">
    <text evidence="1">Protein modification; protein glycosylation.</text>
</comment>
<feature type="domain" description="MGAT4 conserved region" evidence="5">
    <location>
        <begin position="103"/>
        <end position="373"/>
    </location>
</feature>
<keyword evidence="4" id="KW-0812">Transmembrane</keyword>
<evidence type="ECO:0000256" key="3">
    <source>
        <dbReference type="ARBA" id="ARBA00022679"/>
    </source>
</evidence>
<keyword evidence="4" id="KW-1133">Transmembrane helix</keyword>
<dbReference type="EMBL" id="CAJPIZ010007633">
    <property type="protein sequence ID" value="CAG2110454.1"/>
    <property type="molecule type" value="Genomic_DNA"/>
</dbReference>
<organism evidence="7">
    <name type="scientific">Medioppia subpectinata</name>
    <dbReference type="NCBI Taxonomy" id="1979941"/>
    <lineage>
        <taxon>Eukaryota</taxon>
        <taxon>Metazoa</taxon>
        <taxon>Ecdysozoa</taxon>
        <taxon>Arthropoda</taxon>
        <taxon>Chelicerata</taxon>
        <taxon>Arachnida</taxon>
        <taxon>Acari</taxon>
        <taxon>Acariformes</taxon>
        <taxon>Sarcoptiformes</taxon>
        <taxon>Oribatida</taxon>
        <taxon>Brachypylina</taxon>
        <taxon>Oppioidea</taxon>
        <taxon>Oppiidae</taxon>
        <taxon>Medioppia</taxon>
    </lineage>
</organism>
<evidence type="ECO:0000256" key="2">
    <source>
        <dbReference type="ARBA" id="ARBA00022676"/>
    </source>
</evidence>
<dbReference type="Proteomes" id="UP000759131">
    <property type="component" value="Unassembled WGS sequence"/>
</dbReference>
<accession>A0A7R9KVG7</accession>
<keyword evidence="2" id="KW-0328">Glycosyltransferase</keyword>
<evidence type="ECO:0000256" key="4">
    <source>
        <dbReference type="SAM" id="Phobius"/>
    </source>
</evidence>
<dbReference type="PANTHER" id="PTHR12062:SF9">
    <property type="entry name" value="ALPHA-1,3-MANNOSYL-GLYCOPROTEIN 4-BETA-N-ACETYLGLUCOSAMINYLTRANSFERASE A, ISOFORM A"/>
    <property type="match status" value="1"/>
</dbReference>
<evidence type="ECO:0000313" key="8">
    <source>
        <dbReference type="Proteomes" id="UP000759131"/>
    </source>
</evidence>
<keyword evidence="8" id="KW-1185">Reference proteome</keyword>
<dbReference type="Pfam" id="PF23524">
    <property type="entry name" value="MGAT4A_C"/>
    <property type="match status" value="1"/>
</dbReference>
<reference evidence="7" key="1">
    <citation type="submission" date="2020-11" db="EMBL/GenBank/DDBJ databases">
        <authorList>
            <person name="Tran Van P."/>
        </authorList>
    </citation>
    <scope>NUCLEOTIDE SEQUENCE</scope>
</reference>
<gene>
    <name evidence="7" type="ORF">OSB1V03_LOCUS10438</name>
</gene>
<dbReference type="Pfam" id="PF04666">
    <property type="entry name" value="MGAT4_cons"/>
    <property type="match status" value="1"/>
</dbReference>
<evidence type="ECO:0000256" key="1">
    <source>
        <dbReference type="ARBA" id="ARBA00004922"/>
    </source>
</evidence>
<dbReference type="EMBL" id="OC862208">
    <property type="protein sequence ID" value="CAD7630024.1"/>
    <property type="molecule type" value="Genomic_DNA"/>
</dbReference>
<dbReference type="InterPro" id="IPR057279">
    <property type="entry name" value="MGAT4"/>
</dbReference>
<dbReference type="InterPro" id="IPR006759">
    <property type="entry name" value="Glyco_transf_54"/>
</dbReference>
<dbReference type="AlphaFoldDB" id="A0A7R9KVG7"/>
<dbReference type="GO" id="GO:0008375">
    <property type="term" value="F:acetylglucosaminyltransferase activity"/>
    <property type="evidence" value="ECO:0007669"/>
    <property type="project" value="TreeGrafter"/>
</dbReference>
<proteinExistence type="predicted"/>
<keyword evidence="4" id="KW-0472">Membrane</keyword>
<evidence type="ECO:0000259" key="5">
    <source>
        <dbReference type="Pfam" id="PF04666"/>
    </source>
</evidence>
<dbReference type="InterPro" id="IPR056576">
    <property type="entry name" value="MGAT4_A/B/C_C"/>
</dbReference>
<evidence type="ECO:0000259" key="6">
    <source>
        <dbReference type="Pfam" id="PF23524"/>
    </source>
</evidence>
<feature type="transmembrane region" description="Helical" evidence="4">
    <location>
        <begin position="12"/>
        <end position="29"/>
    </location>
</feature>
<dbReference type="GO" id="GO:0005783">
    <property type="term" value="C:endoplasmic reticulum"/>
    <property type="evidence" value="ECO:0007669"/>
    <property type="project" value="TreeGrafter"/>
</dbReference>
<dbReference type="GO" id="GO:0005795">
    <property type="term" value="C:Golgi stack"/>
    <property type="evidence" value="ECO:0007669"/>
    <property type="project" value="TreeGrafter"/>
</dbReference>
<dbReference type="GO" id="GO:0005793">
    <property type="term" value="C:endoplasmic reticulum-Golgi intermediate compartment"/>
    <property type="evidence" value="ECO:0007669"/>
    <property type="project" value="TreeGrafter"/>
</dbReference>
<evidence type="ECO:0000313" key="7">
    <source>
        <dbReference type="EMBL" id="CAD7630024.1"/>
    </source>
</evidence>
<dbReference type="OrthoDB" id="2016523at2759"/>